<feature type="binding site" evidence="10">
    <location>
        <begin position="8"/>
        <end position="13"/>
    </location>
    <ligand>
        <name>NAD(+)</name>
        <dbReference type="ChEBI" id="CHEBI:57540"/>
    </ligand>
</feature>
<dbReference type="Proteomes" id="UP000249865">
    <property type="component" value="Chromosome"/>
</dbReference>
<dbReference type="InterPro" id="IPR036291">
    <property type="entry name" value="NAD(P)-bd_dom_sf"/>
</dbReference>
<dbReference type="Gene3D" id="1.10.1040.10">
    <property type="entry name" value="N-(1-d-carboxylethyl)-l-norvaline Dehydrogenase, domain 2"/>
    <property type="match status" value="1"/>
</dbReference>
<evidence type="ECO:0000256" key="6">
    <source>
        <dbReference type="ARBA" id="ARBA00023209"/>
    </source>
</evidence>
<dbReference type="PANTHER" id="PTHR11728:SF1">
    <property type="entry name" value="GLYCEROL-3-PHOSPHATE DEHYDROGENASE [NAD(+)] 2, CHLOROPLASTIC"/>
    <property type="match status" value="1"/>
</dbReference>
<dbReference type="Pfam" id="PF07479">
    <property type="entry name" value="NAD_Gly3P_dh_C"/>
    <property type="match status" value="1"/>
</dbReference>
<keyword evidence="3 11" id="KW-0560">Oxidoreductase</keyword>
<evidence type="ECO:0000259" key="13">
    <source>
        <dbReference type="Pfam" id="PF01210"/>
    </source>
</evidence>
<comment type="catalytic activity">
    <reaction evidence="12">
        <text>sn-glycerol 3-phosphate + NADP(+) = dihydroxyacetone phosphate + NADPH + H(+)</text>
        <dbReference type="Rhea" id="RHEA:11096"/>
        <dbReference type="ChEBI" id="CHEBI:15378"/>
        <dbReference type="ChEBI" id="CHEBI:57597"/>
        <dbReference type="ChEBI" id="CHEBI:57642"/>
        <dbReference type="ChEBI" id="CHEBI:57783"/>
        <dbReference type="ChEBI" id="CHEBI:58349"/>
        <dbReference type="EC" id="1.1.1.94"/>
    </reaction>
</comment>
<dbReference type="PROSITE" id="PS00957">
    <property type="entry name" value="NAD_G3PDH"/>
    <property type="match status" value="1"/>
</dbReference>
<keyword evidence="2" id="KW-0444">Lipid biosynthesis</keyword>
<proteinExistence type="inferred from homology"/>
<dbReference type="InterPro" id="IPR013328">
    <property type="entry name" value="6PGD_dom2"/>
</dbReference>
<dbReference type="OrthoDB" id="9812273at2"/>
<accession>A0A2Z4LMK5</accession>
<feature type="active site" description="Proton acceptor" evidence="8">
    <location>
        <position position="193"/>
    </location>
</feature>
<organism evidence="15 16">
    <name type="scientific">Metamycoplasma cloacale</name>
    <dbReference type="NCBI Taxonomy" id="92401"/>
    <lineage>
        <taxon>Bacteria</taxon>
        <taxon>Bacillati</taxon>
        <taxon>Mycoplasmatota</taxon>
        <taxon>Mycoplasmoidales</taxon>
        <taxon>Metamycoplasmataceae</taxon>
        <taxon>Metamycoplasma</taxon>
    </lineage>
</organism>
<feature type="binding site" evidence="9">
    <location>
        <begin position="257"/>
        <end position="258"/>
    </location>
    <ligand>
        <name>substrate</name>
    </ligand>
</feature>
<name>A0A2Z4LMK5_9BACT</name>
<dbReference type="PANTHER" id="PTHR11728">
    <property type="entry name" value="GLYCEROL-3-PHOSPHATE DEHYDROGENASE"/>
    <property type="match status" value="1"/>
</dbReference>
<dbReference type="KEGG" id="mclo:DK849_02110"/>
<evidence type="ECO:0000256" key="12">
    <source>
        <dbReference type="RuleBase" id="RU000439"/>
    </source>
</evidence>
<dbReference type="InterPro" id="IPR011128">
    <property type="entry name" value="G3P_DH_NAD-dep_N"/>
</dbReference>
<dbReference type="EC" id="1.1.1.94" evidence="12"/>
<dbReference type="EMBL" id="CP030103">
    <property type="protein sequence ID" value="AWX43009.1"/>
    <property type="molecule type" value="Genomic_DNA"/>
</dbReference>
<dbReference type="NCBIfam" id="NF000940">
    <property type="entry name" value="PRK00094.1-2"/>
    <property type="match status" value="1"/>
</dbReference>
<evidence type="ECO:0000256" key="10">
    <source>
        <dbReference type="PIRSR" id="PIRSR000114-3"/>
    </source>
</evidence>
<dbReference type="GO" id="GO:0005829">
    <property type="term" value="C:cytosol"/>
    <property type="evidence" value="ECO:0007669"/>
    <property type="project" value="TreeGrafter"/>
</dbReference>
<dbReference type="Pfam" id="PF01210">
    <property type="entry name" value="NAD_Gly3P_dh_N"/>
    <property type="match status" value="1"/>
</dbReference>
<keyword evidence="7" id="KW-1208">Phospholipid metabolism</keyword>
<evidence type="ECO:0000259" key="14">
    <source>
        <dbReference type="Pfam" id="PF07479"/>
    </source>
</evidence>
<evidence type="ECO:0000256" key="11">
    <source>
        <dbReference type="RuleBase" id="RU000437"/>
    </source>
</evidence>
<dbReference type="SUPFAM" id="SSF48179">
    <property type="entry name" value="6-phosphogluconate dehydrogenase C-terminal domain-like"/>
    <property type="match status" value="1"/>
</dbReference>
<feature type="binding site" evidence="10">
    <location>
        <position position="257"/>
    </location>
    <ligand>
        <name>NAD(+)</name>
        <dbReference type="ChEBI" id="CHEBI:57540"/>
    </ligand>
</feature>
<keyword evidence="16" id="KW-1185">Reference proteome</keyword>
<dbReference type="InterPro" id="IPR006109">
    <property type="entry name" value="G3P_DH_NAD-dep_C"/>
</dbReference>
<evidence type="ECO:0000256" key="3">
    <source>
        <dbReference type="ARBA" id="ARBA00023002"/>
    </source>
</evidence>
<reference evidence="16" key="1">
    <citation type="submission" date="2018-06" db="EMBL/GenBank/DDBJ databases">
        <title>Complete genome sequences of Mycoplasma anatis, M. anseris and M. cloacale type strains.</title>
        <authorList>
            <person name="Grozner D."/>
            <person name="Forro B."/>
            <person name="Sulyok K.M."/>
            <person name="Marton S."/>
            <person name="Kreizinger Z."/>
            <person name="Banyai K."/>
            <person name="Gyuranecz M."/>
        </authorList>
    </citation>
    <scope>NUCLEOTIDE SEQUENCE [LARGE SCALE GENOMIC DNA]</scope>
    <source>
        <strain evidence="16">NCTC 10199</strain>
    </source>
</reference>
<dbReference type="GO" id="GO:0046168">
    <property type="term" value="P:glycerol-3-phosphate catabolic process"/>
    <property type="evidence" value="ECO:0007669"/>
    <property type="project" value="InterPro"/>
</dbReference>
<dbReference type="SUPFAM" id="SSF51735">
    <property type="entry name" value="NAD(P)-binding Rossmann-fold domains"/>
    <property type="match status" value="1"/>
</dbReference>
<dbReference type="InterPro" id="IPR008927">
    <property type="entry name" value="6-PGluconate_DH-like_C_sf"/>
</dbReference>
<dbReference type="PIRSF" id="PIRSF000114">
    <property type="entry name" value="Glycerol-3-P_dh"/>
    <property type="match status" value="1"/>
</dbReference>
<feature type="domain" description="Glycerol-3-phosphate dehydrogenase NAD-dependent C-terminal" evidence="14">
    <location>
        <begin position="182"/>
        <end position="319"/>
    </location>
</feature>
<dbReference type="GO" id="GO:0005975">
    <property type="term" value="P:carbohydrate metabolic process"/>
    <property type="evidence" value="ECO:0007669"/>
    <property type="project" value="InterPro"/>
</dbReference>
<dbReference type="PRINTS" id="PR00077">
    <property type="entry name" value="GPDHDRGNASE"/>
</dbReference>
<evidence type="ECO:0000256" key="1">
    <source>
        <dbReference type="ARBA" id="ARBA00011009"/>
    </source>
</evidence>
<dbReference type="AlphaFoldDB" id="A0A2Z4LMK5"/>
<evidence type="ECO:0000256" key="4">
    <source>
        <dbReference type="ARBA" id="ARBA00023027"/>
    </source>
</evidence>
<evidence type="ECO:0000256" key="2">
    <source>
        <dbReference type="ARBA" id="ARBA00022516"/>
    </source>
</evidence>
<dbReference type="GO" id="GO:0141153">
    <property type="term" value="F:glycerol-3-phosphate dehydrogenase (NADP+) activity"/>
    <property type="evidence" value="ECO:0007669"/>
    <property type="project" value="RHEA"/>
</dbReference>
<gene>
    <name evidence="15" type="ORF">DK849_02110</name>
</gene>
<dbReference type="GO" id="GO:0008654">
    <property type="term" value="P:phospholipid biosynthetic process"/>
    <property type="evidence" value="ECO:0007669"/>
    <property type="project" value="UniProtKB-KW"/>
</dbReference>
<dbReference type="GO" id="GO:0051287">
    <property type="term" value="F:NAD binding"/>
    <property type="evidence" value="ECO:0007669"/>
    <property type="project" value="InterPro"/>
</dbReference>
<comment type="similarity">
    <text evidence="1 11">Belongs to the NAD-dependent glycerol-3-phosphate dehydrogenase family.</text>
</comment>
<feature type="binding site" evidence="10">
    <location>
        <position position="81"/>
    </location>
    <ligand>
        <name>NAD(+)</name>
        <dbReference type="ChEBI" id="CHEBI:57540"/>
    </ligand>
</feature>
<dbReference type="Gene3D" id="3.40.50.720">
    <property type="entry name" value="NAD(P)-binding Rossmann-like Domain"/>
    <property type="match status" value="1"/>
</dbReference>
<protein>
    <recommendedName>
        <fullName evidence="12">Glycerol-3-phosphate dehydrogenase</fullName>
        <ecNumber evidence="12">1.1.1.94</ecNumber>
    </recommendedName>
</protein>
<keyword evidence="5" id="KW-0443">Lipid metabolism</keyword>
<keyword evidence="4 10" id="KW-0520">NAD</keyword>
<feature type="binding site" evidence="9">
    <location>
        <position position="106"/>
    </location>
    <ligand>
        <name>substrate</name>
    </ligand>
</feature>
<feature type="binding site" evidence="10">
    <location>
        <position position="142"/>
    </location>
    <ligand>
        <name>NAD(+)</name>
        <dbReference type="ChEBI" id="CHEBI:57540"/>
    </ligand>
</feature>
<evidence type="ECO:0000256" key="9">
    <source>
        <dbReference type="PIRSR" id="PIRSR000114-2"/>
    </source>
</evidence>
<dbReference type="InterPro" id="IPR006168">
    <property type="entry name" value="G3P_DH_NAD-dep"/>
</dbReference>
<sequence>MKRISIIGSGAMGTACAVPLHDNKLDVTIYGIDQQELNDLSKGCNLKYFNSSFDIPCFKTTNNLDEVINSDYILLAVPTKFAGSVVDEIIAKIKPNQKVTLINVAKGFWPNSNVSIHEAIKEKIKNHSGIVNVVSLIGPSFAIELVQRKITLMSAVCDNLKVAQDIQELFSNHYLRIYTQTDIKGAETGAIFKNMLAIATGMLDGLGYSMNTQCALLTRAFKEIELYNEFIGGKKETLYGLTCLGDLMLTCLSDKSRNYTFGKQYIQSRTINTNMTVEGLNSIQLIYNEYIKTKILNLPIIKTLYEILYKNYSIEKAIQDLLTSHLRCE</sequence>
<feature type="domain" description="Glycerol-3-phosphate dehydrogenase NAD-dependent N-terminal" evidence="13">
    <location>
        <begin position="4"/>
        <end position="162"/>
    </location>
</feature>
<evidence type="ECO:0000256" key="8">
    <source>
        <dbReference type="PIRSR" id="PIRSR000114-1"/>
    </source>
</evidence>
<evidence type="ECO:0000313" key="15">
    <source>
        <dbReference type="EMBL" id="AWX43009.1"/>
    </source>
</evidence>
<keyword evidence="6" id="KW-0594">Phospholipid biosynthesis</keyword>
<evidence type="ECO:0000313" key="16">
    <source>
        <dbReference type="Proteomes" id="UP000249865"/>
    </source>
</evidence>
<evidence type="ECO:0000256" key="7">
    <source>
        <dbReference type="ARBA" id="ARBA00023264"/>
    </source>
</evidence>
<dbReference type="PROSITE" id="PS51257">
    <property type="entry name" value="PROKAR_LIPOPROTEIN"/>
    <property type="match status" value="1"/>
</dbReference>
<evidence type="ECO:0000256" key="5">
    <source>
        <dbReference type="ARBA" id="ARBA00023098"/>
    </source>
</evidence>